<dbReference type="RefSeq" id="WP_135448362.1">
    <property type="nucleotide sequence ID" value="NZ_RHFF01000024.1"/>
</dbReference>
<keyword evidence="8" id="KW-0902">Two-component regulatory system</keyword>
<sequence length="529" mass="56430">MRRLRIEPNFVLEAVCAFVVAASASLLWASSGWALLTMVIGIALGTVLSRSNSVLIGGSIVTAGSLLFTVVLDLPSNDLLNWTVLVIVTGLLPYALTRGWMIRGLAMKSAESAVQARSIARRNAVESAYSEEKRRIAEELHDELGHQLSLTSVQINALSLDDSLTEKQRNALADMNRRLRESVSTLAHTVEILRDGAPAPTSPVSTSLSSAGDDFPEPSGNLGKGTEKQTAAELLAEAESAGTRVTISVVDRERLDEFPAGSLVGKVLREGLTNALKHAPGQVVGINLGFDSAQLLMSMDNDMPTDSTHRTLGAGTGISSLKSAVETQGGDLDQIIETDHHELRLSLPLTVPTRNHAVSVRSSMASQTGFSETEGSSVVSSELTPWGSSAIELDDDPSVELGAARMRGNKRLAIAAALPLAALCLVIGAVVVNNWWHAERSLLSADVLKSLSIGMSTAQAQRELPDEEYTLISNEERQRANEGAPPGSTCRFYALTADQLSDRSGDLVRVCFSSRKLVSIDTIVMGVQQ</sequence>
<evidence type="ECO:0000256" key="6">
    <source>
        <dbReference type="ARBA" id="ARBA00022777"/>
    </source>
</evidence>
<feature type="transmembrane region" description="Helical" evidence="10">
    <location>
        <begin position="54"/>
        <end position="73"/>
    </location>
</feature>
<feature type="transmembrane region" description="Helical" evidence="10">
    <location>
        <begin position="412"/>
        <end position="436"/>
    </location>
</feature>
<keyword evidence="3" id="KW-0597">Phosphoprotein</keyword>
<feature type="transmembrane region" description="Helical" evidence="10">
    <location>
        <begin position="33"/>
        <end position="49"/>
    </location>
</feature>
<dbReference type="AlphaFoldDB" id="A0A4Z0KDV2"/>
<evidence type="ECO:0000256" key="5">
    <source>
        <dbReference type="ARBA" id="ARBA00022741"/>
    </source>
</evidence>
<proteinExistence type="predicted"/>
<evidence type="ECO:0000313" key="13">
    <source>
        <dbReference type="Proteomes" id="UP000297736"/>
    </source>
</evidence>
<evidence type="ECO:0000256" key="9">
    <source>
        <dbReference type="SAM" id="MobiDB-lite"/>
    </source>
</evidence>
<keyword evidence="6" id="KW-0418">Kinase</keyword>
<evidence type="ECO:0000256" key="4">
    <source>
        <dbReference type="ARBA" id="ARBA00022679"/>
    </source>
</evidence>
<keyword evidence="10" id="KW-0472">Membrane</keyword>
<evidence type="ECO:0000256" key="2">
    <source>
        <dbReference type="ARBA" id="ARBA00012438"/>
    </source>
</evidence>
<name>A0A4Z0KDV2_BREAU</name>
<evidence type="ECO:0000259" key="11">
    <source>
        <dbReference type="Pfam" id="PF07730"/>
    </source>
</evidence>
<dbReference type="EC" id="2.7.13.3" evidence="2"/>
<evidence type="ECO:0000256" key="7">
    <source>
        <dbReference type="ARBA" id="ARBA00022840"/>
    </source>
</evidence>
<gene>
    <name evidence="12" type="ORF">EB834_18480</name>
</gene>
<dbReference type="InterPro" id="IPR036890">
    <property type="entry name" value="HATPase_C_sf"/>
</dbReference>
<dbReference type="GO" id="GO:0005524">
    <property type="term" value="F:ATP binding"/>
    <property type="evidence" value="ECO:0007669"/>
    <property type="project" value="UniProtKB-KW"/>
</dbReference>
<keyword evidence="10" id="KW-0812">Transmembrane</keyword>
<evidence type="ECO:0000256" key="8">
    <source>
        <dbReference type="ARBA" id="ARBA00023012"/>
    </source>
</evidence>
<dbReference type="InterPro" id="IPR011712">
    <property type="entry name" value="Sig_transdc_His_kin_sub3_dim/P"/>
</dbReference>
<comment type="caution">
    <text evidence="12">The sequence shown here is derived from an EMBL/GenBank/DDBJ whole genome shotgun (WGS) entry which is preliminary data.</text>
</comment>
<accession>A0A4Z0KDV2</accession>
<organism evidence="12 13">
    <name type="scientific">Brevibacterium aurantiacum</name>
    <dbReference type="NCBI Taxonomy" id="273384"/>
    <lineage>
        <taxon>Bacteria</taxon>
        <taxon>Bacillati</taxon>
        <taxon>Actinomycetota</taxon>
        <taxon>Actinomycetes</taxon>
        <taxon>Micrococcales</taxon>
        <taxon>Brevibacteriaceae</taxon>
        <taxon>Brevibacterium</taxon>
    </lineage>
</organism>
<evidence type="ECO:0000256" key="1">
    <source>
        <dbReference type="ARBA" id="ARBA00000085"/>
    </source>
</evidence>
<dbReference type="InterPro" id="IPR050482">
    <property type="entry name" value="Sensor_HK_TwoCompSys"/>
</dbReference>
<evidence type="ECO:0000256" key="10">
    <source>
        <dbReference type="SAM" id="Phobius"/>
    </source>
</evidence>
<comment type="catalytic activity">
    <reaction evidence="1">
        <text>ATP + protein L-histidine = ADP + protein N-phospho-L-histidine.</text>
        <dbReference type="EC" id="2.7.13.3"/>
    </reaction>
</comment>
<dbReference type="PANTHER" id="PTHR24421:SF10">
    <property type="entry name" value="NITRATE_NITRITE SENSOR PROTEIN NARQ"/>
    <property type="match status" value="1"/>
</dbReference>
<dbReference type="Pfam" id="PF07730">
    <property type="entry name" value="HisKA_3"/>
    <property type="match status" value="1"/>
</dbReference>
<dbReference type="Gene3D" id="3.30.565.10">
    <property type="entry name" value="Histidine kinase-like ATPase, C-terminal domain"/>
    <property type="match status" value="1"/>
</dbReference>
<keyword evidence="4" id="KW-0808">Transferase</keyword>
<reference evidence="12 13" key="1">
    <citation type="submission" date="2018-10" db="EMBL/GenBank/DDBJ databases">
        <title>Brevibacterium genomes from Austrain hard cheese rinds.</title>
        <authorList>
            <person name="Anast J.M."/>
            <person name="Dzieciol M."/>
            <person name="Schultz D.L."/>
            <person name="Mann E."/>
            <person name="Wagner M."/>
            <person name="Schmitz-Esser S."/>
        </authorList>
    </citation>
    <scope>NUCLEOTIDE SEQUENCE [LARGE SCALE GENOMIC DNA]</scope>
    <source>
        <strain evidence="12 13">L261</strain>
    </source>
</reference>
<feature type="transmembrane region" description="Helical" evidence="10">
    <location>
        <begin position="79"/>
        <end position="97"/>
    </location>
</feature>
<feature type="domain" description="Signal transduction histidine kinase subgroup 3 dimerisation and phosphoacceptor" evidence="11">
    <location>
        <begin position="132"/>
        <end position="195"/>
    </location>
</feature>
<dbReference type="Proteomes" id="UP000297736">
    <property type="component" value="Unassembled WGS sequence"/>
</dbReference>
<dbReference type="EMBL" id="RHFF01000024">
    <property type="protein sequence ID" value="TGD36776.1"/>
    <property type="molecule type" value="Genomic_DNA"/>
</dbReference>
<dbReference type="PANTHER" id="PTHR24421">
    <property type="entry name" value="NITRATE/NITRITE SENSOR PROTEIN NARX-RELATED"/>
    <property type="match status" value="1"/>
</dbReference>
<dbReference type="GO" id="GO:0016020">
    <property type="term" value="C:membrane"/>
    <property type="evidence" value="ECO:0007669"/>
    <property type="project" value="InterPro"/>
</dbReference>
<protein>
    <recommendedName>
        <fullName evidence="2">histidine kinase</fullName>
        <ecNumber evidence="2">2.7.13.3</ecNumber>
    </recommendedName>
</protein>
<evidence type="ECO:0000256" key="3">
    <source>
        <dbReference type="ARBA" id="ARBA00022553"/>
    </source>
</evidence>
<keyword evidence="5" id="KW-0547">Nucleotide-binding</keyword>
<dbReference type="GO" id="GO:0046983">
    <property type="term" value="F:protein dimerization activity"/>
    <property type="evidence" value="ECO:0007669"/>
    <property type="project" value="InterPro"/>
</dbReference>
<dbReference type="Gene3D" id="1.20.5.1930">
    <property type="match status" value="1"/>
</dbReference>
<dbReference type="GO" id="GO:0000155">
    <property type="term" value="F:phosphorelay sensor kinase activity"/>
    <property type="evidence" value="ECO:0007669"/>
    <property type="project" value="InterPro"/>
</dbReference>
<evidence type="ECO:0000313" key="12">
    <source>
        <dbReference type="EMBL" id="TGD36776.1"/>
    </source>
</evidence>
<keyword evidence="7" id="KW-0067">ATP-binding</keyword>
<feature type="region of interest" description="Disordered" evidence="9">
    <location>
        <begin position="194"/>
        <end position="226"/>
    </location>
</feature>
<keyword evidence="10" id="KW-1133">Transmembrane helix</keyword>